<feature type="region of interest" description="Disordered" evidence="1">
    <location>
        <begin position="1"/>
        <end position="25"/>
    </location>
</feature>
<accession>A0A502I4B3</accession>
<evidence type="ECO:0000313" key="3">
    <source>
        <dbReference type="EMBL" id="TPG81757.1"/>
    </source>
</evidence>
<dbReference type="Pfam" id="PF20178">
    <property type="entry name" value="ToxA_N"/>
    <property type="match status" value="1"/>
</dbReference>
<comment type="caution">
    <text evidence="3">The sequence shown here is derived from an EMBL/GenBank/DDBJ whole genome shotgun (WGS) entry which is preliminary data.</text>
</comment>
<evidence type="ECO:0000259" key="2">
    <source>
        <dbReference type="Pfam" id="PF20178"/>
    </source>
</evidence>
<gene>
    <name evidence="3" type="ORF">EAH78_02335</name>
</gene>
<dbReference type="Proteomes" id="UP000317933">
    <property type="component" value="Unassembled WGS sequence"/>
</dbReference>
<sequence length="1506" mass="169223">MPDSNLPDVTSPLKEKSDLVSQTSHGPTLNEVASHLLRQGFKALYATLDLDPDKALVATPRWRVMNNHVDAGPIDFESLTHALIRQGFNGANANYLEGEHFLTYEPAGINSVHLAVSIEEIAGLLNDLAPLLFVEFQARQLDFWNGQGKQNAHWEELSDSLRKALNVQKVKGWDASECAMAREVFKDPDKATRKNVDLDWSSIQACLIDIDTLENDVASHLLIGGALILKATYRQRELLTMYTIDQGYESFSSMTQLGESLPARLADQLQGRAMEWRLYEPQGNVFDHMAWALVSSQLDGIASLRLLETPFDDDVESDTGPDTLEQARLNQLVAAIPEWLHNASTRDMQDYSRYLSGLGNLYRQPDIKATRDEIPSPSDYAQRLMREAIIADPHAVGAALLALDELQINITNSFTVDNLMLPNPLDRRIETLADYALENEAPYLATLSFKHHQPVPGWLTPAFLTTVSARVNIGEAYPDMIKRTLIDDPVESRRQENFYREQLRWLLPLTALEGKVKREGGIDEQGYQYICELFDPVPDTTPSIALYPLTMTPQHRLISSSDTVANMFIISPRDAEDGPCLLYRPMLDQPLLQFPSRQNLLYALHQPGDLRDSVLAWLPDAALSFEYAQYVFPTGLPSPWLVAEQSVNPLQRIDRFGRVVLKSAEVSGNIMTALFKSNAQGLVELADRQSQSNAERRWSLLKDSSWALFNVTTNFLSGTVGTAVWLWQTINELQQAIDARNKEDSLIEWTSMADILLTVGIILSHHAVMRRKALSSKPRKLHSTEVSRPEPLPTVVTLNPSTLAAELPLKHCSSLEIAGSVPRRTPTALGIYLDTLSVDAPDLAHEELNTINEVAPHLYQLNEKTYAQVAHRWFNIAVDGEEQINIVYPDDHARLGPLLVHNHKGEWVLDLRLRLRGGGPKSRLKTLKAVNEHRKHELENTLQTFKSEEEAKKAALKKAQDDMLAAQSDVYDPLSKLYAEKLEGMIQAYQQALGQLREWRDLGGTAGYTYDLLRLSTELQKHLSLWFTVKKYQYIQATQVMQDSQSDVLTRQAYVEKISLATDLSHQMVDKLSLSTTTLQGMQAAGRPGITKALEVARLMPSFTALQLKANEISMAQELCIQEQASSTMPEARNTIGSILKNASQGAHEIADLIKAPSVATDPESPVEVLGNLVEVFADADQRIQELPGTYPDLFNQPQLDHLRSLISEFAQLAHERLQQLLPEDELQDLQTPAARVRPTTSRAPVKVSKSRPRDPGKNDAPKPAEAPLKPFIPANHPLPAPELGDMEIVEAGLELNLGTNSFIERTRKDALRPKRIPVEMQEMFDQQALKLEQSADAVDQALIRLRRANGNPPPVADLGLELREAAKRLRNEGISVRANLYKQRKPIQSTFRWMQDNKQIEIRRDNRGRIQTKQQGDFFQEYRILDKTNNNAALWVAHFHYKTLKGPADNPTAAHLKISDDYLQTLKPELKEVLPTLKPIDYVLRKIVEPDLRKLFLDLEPQATT</sequence>
<evidence type="ECO:0000256" key="1">
    <source>
        <dbReference type="SAM" id="MobiDB-lite"/>
    </source>
</evidence>
<feature type="domain" description="Dermonecrotic toxin N-terminal" evidence="2">
    <location>
        <begin position="373"/>
        <end position="605"/>
    </location>
</feature>
<name>A0A502I4B3_9PSED</name>
<organism evidence="3 4">
    <name type="scientific">Pseudomonas arsenicoxydans</name>
    <dbReference type="NCBI Taxonomy" id="702115"/>
    <lineage>
        <taxon>Bacteria</taxon>
        <taxon>Pseudomonadati</taxon>
        <taxon>Pseudomonadota</taxon>
        <taxon>Gammaproteobacteria</taxon>
        <taxon>Pseudomonadales</taxon>
        <taxon>Pseudomonadaceae</taxon>
        <taxon>Pseudomonas</taxon>
    </lineage>
</organism>
<proteinExistence type="predicted"/>
<protein>
    <recommendedName>
        <fullName evidence="2">Dermonecrotic toxin N-terminal domain-containing protein</fullName>
    </recommendedName>
</protein>
<dbReference type="InterPro" id="IPR046673">
    <property type="entry name" value="ToxA_N"/>
</dbReference>
<feature type="compositionally biased region" description="Basic and acidic residues" evidence="1">
    <location>
        <begin position="1252"/>
        <end position="1263"/>
    </location>
</feature>
<dbReference type="EMBL" id="RCZE01000001">
    <property type="protein sequence ID" value="TPG81757.1"/>
    <property type="molecule type" value="Genomic_DNA"/>
</dbReference>
<reference evidence="3 4" key="1">
    <citation type="journal article" date="2019" name="Environ. Microbiol.">
        <title>Species interactions and distinct microbial communities in high Arctic permafrost affected cryosols are associated with the CH4 and CO2 gas fluxes.</title>
        <authorList>
            <person name="Altshuler I."/>
            <person name="Hamel J."/>
            <person name="Turney S."/>
            <person name="Magnuson E."/>
            <person name="Levesque R."/>
            <person name="Greer C."/>
            <person name="Whyte L.G."/>
        </authorList>
    </citation>
    <scope>NUCLEOTIDE SEQUENCE [LARGE SCALE GENOMIC DNA]</scope>
    <source>
        <strain evidence="3 4">E3</strain>
    </source>
</reference>
<feature type="region of interest" description="Disordered" evidence="1">
    <location>
        <begin position="1231"/>
        <end position="1272"/>
    </location>
</feature>
<dbReference type="RefSeq" id="WP_140664994.1">
    <property type="nucleotide sequence ID" value="NZ_RCZE01000001.1"/>
</dbReference>
<evidence type="ECO:0000313" key="4">
    <source>
        <dbReference type="Proteomes" id="UP000317933"/>
    </source>
</evidence>